<evidence type="ECO:0000256" key="2">
    <source>
        <dbReference type="ARBA" id="ARBA00022525"/>
    </source>
</evidence>
<proteinExistence type="predicted"/>
<feature type="chain" id="PRO_5040190921" description="SCP domain-containing protein" evidence="3">
    <location>
        <begin position="19"/>
        <end position="275"/>
    </location>
</feature>
<dbReference type="Proteomes" id="UP001059596">
    <property type="component" value="Unassembled WGS sequence"/>
</dbReference>
<dbReference type="SMART" id="SM00198">
    <property type="entry name" value="SCP"/>
    <property type="match status" value="1"/>
</dbReference>
<name>A0A9Q0BQ31_9MUSC</name>
<dbReference type="OrthoDB" id="414826at2759"/>
<accession>A0A9Q0BQ31</accession>
<feature type="domain" description="SCP" evidence="4">
    <location>
        <begin position="64"/>
        <end position="228"/>
    </location>
</feature>
<dbReference type="EMBL" id="JAMKOV010000005">
    <property type="protein sequence ID" value="KAI8039634.1"/>
    <property type="molecule type" value="Genomic_DNA"/>
</dbReference>
<keyword evidence="6" id="KW-1185">Reference proteome</keyword>
<evidence type="ECO:0000313" key="6">
    <source>
        <dbReference type="Proteomes" id="UP001059596"/>
    </source>
</evidence>
<dbReference type="SUPFAM" id="SSF55797">
    <property type="entry name" value="PR-1-like"/>
    <property type="match status" value="1"/>
</dbReference>
<keyword evidence="3" id="KW-0732">Signal</keyword>
<evidence type="ECO:0000256" key="3">
    <source>
        <dbReference type="SAM" id="SignalP"/>
    </source>
</evidence>
<reference evidence="5" key="1">
    <citation type="journal article" date="2023" name="Genome Biol. Evol.">
        <title>Long-read-based Genome Assembly of Drosophila gunungcola Reveals Fewer Chemosensory Genes in Flower-breeding Species.</title>
        <authorList>
            <person name="Negi A."/>
            <person name="Liao B.Y."/>
            <person name="Yeh S.D."/>
        </authorList>
    </citation>
    <scope>NUCLEOTIDE SEQUENCE</scope>
    <source>
        <strain evidence="5">Sukarami</strain>
    </source>
</reference>
<dbReference type="AlphaFoldDB" id="A0A9Q0BQ31"/>
<dbReference type="Gene3D" id="3.40.33.10">
    <property type="entry name" value="CAP"/>
    <property type="match status" value="1"/>
</dbReference>
<protein>
    <recommendedName>
        <fullName evidence="4">SCP domain-containing protein</fullName>
    </recommendedName>
</protein>
<evidence type="ECO:0000313" key="5">
    <source>
        <dbReference type="EMBL" id="KAI8039634.1"/>
    </source>
</evidence>
<dbReference type="InterPro" id="IPR035940">
    <property type="entry name" value="CAP_sf"/>
</dbReference>
<dbReference type="Pfam" id="PF00188">
    <property type="entry name" value="CAP"/>
    <property type="match status" value="1"/>
</dbReference>
<sequence>MIRSLVIPVILLLPLASGYNYCNNKTHRCVLEGKEHFMCRLDKFRPLLGSTIYHAIVPDVPYLQDQILRILNQFRNSFAGGELATHNNKTFASAKRMRKLIWDKELAYMARTHASTVSLQHSECRSTQRFAHVGEVLFVAVPNARAKINYILETTFRSLFQKYLKVEDPEGLLVGFDPIRDFNLADLTIIISDRVSRVGCGLASGSNCNPFLPSNFCLFLTCHFDFVNLNGSYVYKAGEPASGCDDWYTTGSNKYVNLCRNNGDIYPPDQGDNSP</sequence>
<evidence type="ECO:0000259" key="4">
    <source>
        <dbReference type="SMART" id="SM00198"/>
    </source>
</evidence>
<comment type="subcellular location">
    <subcellularLocation>
        <location evidence="1">Secreted</location>
    </subcellularLocation>
</comment>
<keyword evidence="2" id="KW-0964">Secreted</keyword>
<feature type="signal peptide" evidence="3">
    <location>
        <begin position="1"/>
        <end position="18"/>
    </location>
</feature>
<comment type="caution">
    <text evidence="5">The sequence shown here is derived from an EMBL/GenBank/DDBJ whole genome shotgun (WGS) entry which is preliminary data.</text>
</comment>
<dbReference type="GO" id="GO:0005576">
    <property type="term" value="C:extracellular region"/>
    <property type="evidence" value="ECO:0007669"/>
    <property type="project" value="UniProtKB-SubCell"/>
</dbReference>
<evidence type="ECO:0000256" key="1">
    <source>
        <dbReference type="ARBA" id="ARBA00004613"/>
    </source>
</evidence>
<dbReference type="CDD" id="cd05380">
    <property type="entry name" value="CAP_euk"/>
    <property type="match status" value="1"/>
</dbReference>
<organism evidence="5 6">
    <name type="scientific">Drosophila gunungcola</name>
    <name type="common">fruit fly</name>
    <dbReference type="NCBI Taxonomy" id="103775"/>
    <lineage>
        <taxon>Eukaryota</taxon>
        <taxon>Metazoa</taxon>
        <taxon>Ecdysozoa</taxon>
        <taxon>Arthropoda</taxon>
        <taxon>Hexapoda</taxon>
        <taxon>Insecta</taxon>
        <taxon>Pterygota</taxon>
        <taxon>Neoptera</taxon>
        <taxon>Endopterygota</taxon>
        <taxon>Diptera</taxon>
        <taxon>Brachycera</taxon>
        <taxon>Muscomorpha</taxon>
        <taxon>Ephydroidea</taxon>
        <taxon>Drosophilidae</taxon>
        <taxon>Drosophila</taxon>
        <taxon>Sophophora</taxon>
    </lineage>
</organism>
<dbReference type="InterPro" id="IPR014044">
    <property type="entry name" value="CAP_dom"/>
</dbReference>
<gene>
    <name evidence="5" type="ORF">M5D96_007054</name>
</gene>